<sequence length="211" mass="22539">MRAFNYSASRYRRSSRQVCQVQARVTSADMAVVAVETIAAAALRARLRSHDKVDVRVTASGWDLLAGRIHGAKVEGRQWESPLGLTARVLEVEVDSVELDLPAVLSQQRILLRNVPLGSARVVFNAADFGAFLQHPLVTTAARTAVQGRPFLFDRTGVVIAPGGSQGSSGGCVLFSGTLLASGQRYQLSMRPTRGGRAAEVVATPIGPTRS</sequence>
<accession>D8U5W2</accession>
<dbReference type="InParanoid" id="D8U5W2"/>
<protein>
    <submittedName>
        <fullName evidence="1">Uncharacterized protein</fullName>
    </submittedName>
</protein>
<name>D8U5W2_VOLCA</name>
<gene>
    <name evidence="1" type="ORF">VOLCADRAFT_106216</name>
</gene>
<dbReference type="eggNOG" id="ENOG502SDWV">
    <property type="taxonomic scope" value="Eukaryota"/>
</dbReference>
<organism evidence="2">
    <name type="scientific">Volvox carteri f. nagariensis</name>
    <dbReference type="NCBI Taxonomy" id="3068"/>
    <lineage>
        <taxon>Eukaryota</taxon>
        <taxon>Viridiplantae</taxon>
        <taxon>Chlorophyta</taxon>
        <taxon>core chlorophytes</taxon>
        <taxon>Chlorophyceae</taxon>
        <taxon>CS clade</taxon>
        <taxon>Chlamydomonadales</taxon>
        <taxon>Volvocaceae</taxon>
        <taxon>Volvox</taxon>
    </lineage>
</organism>
<feature type="non-terminal residue" evidence="1">
    <location>
        <position position="211"/>
    </location>
</feature>
<dbReference type="GeneID" id="9617283"/>
<dbReference type="InterPro" id="IPR021373">
    <property type="entry name" value="DUF2993"/>
</dbReference>
<reference evidence="1 2" key="1">
    <citation type="journal article" date="2010" name="Science">
        <title>Genomic analysis of organismal complexity in the multicellular green alga Volvox carteri.</title>
        <authorList>
            <person name="Prochnik S.E."/>
            <person name="Umen J."/>
            <person name="Nedelcu A.M."/>
            <person name="Hallmann A."/>
            <person name="Miller S.M."/>
            <person name="Nishii I."/>
            <person name="Ferris P."/>
            <person name="Kuo A."/>
            <person name="Mitros T."/>
            <person name="Fritz-Laylin L.K."/>
            <person name="Hellsten U."/>
            <person name="Chapman J."/>
            <person name="Simakov O."/>
            <person name="Rensing S.A."/>
            <person name="Terry A."/>
            <person name="Pangilinan J."/>
            <person name="Kapitonov V."/>
            <person name="Jurka J."/>
            <person name="Salamov A."/>
            <person name="Shapiro H."/>
            <person name="Schmutz J."/>
            <person name="Grimwood J."/>
            <person name="Lindquist E."/>
            <person name="Lucas S."/>
            <person name="Grigoriev I.V."/>
            <person name="Schmitt R."/>
            <person name="Kirk D."/>
            <person name="Rokhsar D.S."/>
        </authorList>
    </citation>
    <scope>NUCLEOTIDE SEQUENCE [LARGE SCALE GENOMIC DNA]</scope>
    <source>
        <strain evidence="2">f. Nagariensis / Eve</strain>
    </source>
</reference>
<evidence type="ECO:0000313" key="1">
    <source>
        <dbReference type="EMBL" id="EFJ44756.1"/>
    </source>
</evidence>
<dbReference type="AlphaFoldDB" id="D8U5W2"/>
<dbReference type="Proteomes" id="UP000001058">
    <property type="component" value="Unassembled WGS sequence"/>
</dbReference>
<keyword evidence="2" id="KW-1185">Reference proteome</keyword>
<proteinExistence type="predicted"/>
<dbReference type="RefSeq" id="XP_002954039.1">
    <property type="nucleotide sequence ID" value="XM_002953993.1"/>
</dbReference>
<dbReference type="EMBL" id="GL378361">
    <property type="protein sequence ID" value="EFJ44756.1"/>
    <property type="molecule type" value="Genomic_DNA"/>
</dbReference>
<evidence type="ECO:0000313" key="2">
    <source>
        <dbReference type="Proteomes" id="UP000001058"/>
    </source>
</evidence>
<dbReference type="KEGG" id="vcn:VOLCADRAFT_106216"/>
<dbReference type="Pfam" id="PF11209">
    <property type="entry name" value="LmeA"/>
    <property type="match status" value="1"/>
</dbReference>
<dbReference type="OrthoDB" id="543641at2759"/>